<evidence type="ECO:0000313" key="4">
    <source>
        <dbReference type="Proteomes" id="UP000249720"/>
    </source>
</evidence>
<gene>
    <name evidence="3" type="ORF">LX80_01214</name>
</gene>
<dbReference type="SUPFAM" id="SSF103088">
    <property type="entry name" value="OmpA-like"/>
    <property type="match status" value="1"/>
</dbReference>
<dbReference type="Gene3D" id="3.30.1330.60">
    <property type="entry name" value="OmpA-like domain"/>
    <property type="match status" value="1"/>
</dbReference>
<keyword evidence="4" id="KW-1185">Reference proteome</keyword>
<dbReference type="OrthoDB" id="9763897at2"/>
<evidence type="ECO:0000259" key="2">
    <source>
        <dbReference type="Pfam" id="PF00691"/>
    </source>
</evidence>
<name>A0A2W7RTD0_9BACT</name>
<dbReference type="RefSeq" id="WP_111294287.1">
    <property type="nucleotide sequence ID" value="NZ_QKZV01000003.1"/>
</dbReference>
<proteinExistence type="predicted"/>
<dbReference type="InterPro" id="IPR006665">
    <property type="entry name" value="OmpA-like"/>
</dbReference>
<dbReference type="Pfam" id="PF00691">
    <property type="entry name" value="OmpA"/>
    <property type="match status" value="1"/>
</dbReference>
<dbReference type="EMBL" id="QKZV01000003">
    <property type="protein sequence ID" value="PZX63564.1"/>
    <property type="molecule type" value="Genomic_DNA"/>
</dbReference>
<keyword evidence="1" id="KW-0732">Signal</keyword>
<reference evidence="3 4" key="1">
    <citation type="submission" date="2018-06" db="EMBL/GenBank/DDBJ databases">
        <title>Genomic Encyclopedia of Archaeal and Bacterial Type Strains, Phase II (KMG-II): from individual species to whole genera.</title>
        <authorList>
            <person name="Goeker M."/>
        </authorList>
    </citation>
    <scope>NUCLEOTIDE SEQUENCE [LARGE SCALE GENOMIC DNA]</scope>
    <source>
        <strain evidence="3 4">DSM 23241</strain>
    </source>
</reference>
<feature type="domain" description="OmpA-like" evidence="2">
    <location>
        <begin position="31"/>
        <end position="109"/>
    </location>
</feature>
<evidence type="ECO:0000313" key="3">
    <source>
        <dbReference type="EMBL" id="PZX63564.1"/>
    </source>
</evidence>
<evidence type="ECO:0000256" key="1">
    <source>
        <dbReference type="SAM" id="SignalP"/>
    </source>
</evidence>
<accession>A0A2W7RTD0</accession>
<sequence length="146" mass="16443">MKRLLFLNIFISLFVSFAVAAEPDTTSARIYFPLQGYKLTQNAKIILNDVLPDDSSITLTGITIYGTSLAIENHEKLALKRAQQIKKYLVHLGIKSSIIHIQTMIDTSNQLSTNHEVMVPIKIDYDAALIEKTIIIRPPAKQTEEF</sequence>
<dbReference type="InterPro" id="IPR036737">
    <property type="entry name" value="OmpA-like_sf"/>
</dbReference>
<feature type="signal peptide" evidence="1">
    <location>
        <begin position="1"/>
        <end position="20"/>
    </location>
</feature>
<comment type="caution">
    <text evidence="3">The sequence shown here is derived from an EMBL/GenBank/DDBJ whole genome shotgun (WGS) entry which is preliminary data.</text>
</comment>
<feature type="chain" id="PRO_5015861338" evidence="1">
    <location>
        <begin position="21"/>
        <end position="146"/>
    </location>
</feature>
<dbReference type="Proteomes" id="UP000249720">
    <property type="component" value="Unassembled WGS sequence"/>
</dbReference>
<dbReference type="AlphaFoldDB" id="A0A2W7RTD0"/>
<protein>
    <submittedName>
        <fullName evidence="3">OmpA family protein</fullName>
    </submittedName>
</protein>
<organism evidence="3 4">
    <name type="scientific">Hydrotalea sandarakina</name>
    <dbReference type="NCBI Taxonomy" id="1004304"/>
    <lineage>
        <taxon>Bacteria</taxon>
        <taxon>Pseudomonadati</taxon>
        <taxon>Bacteroidota</taxon>
        <taxon>Chitinophagia</taxon>
        <taxon>Chitinophagales</taxon>
        <taxon>Chitinophagaceae</taxon>
        <taxon>Hydrotalea</taxon>
    </lineage>
</organism>